<comment type="caution">
    <text evidence="4">The sequence shown here is derived from an EMBL/GenBank/DDBJ whole genome shotgun (WGS) entry which is preliminary data.</text>
</comment>
<name>A0A9P1CA97_9DINO</name>
<organism evidence="4">
    <name type="scientific">Cladocopium goreaui</name>
    <dbReference type="NCBI Taxonomy" id="2562237"/>
    <lineage>
        <taxon>Eukaryota</taxon>
        <taxon>Sar</taxon>
        <taxon>Alveolata</taxon>
        <taxon>Dinophyceae</taxon>
        <taxon>Suessiales</taxon>
        <taxon>Symbiodiniaceae</taxon>
        <taxon>Cladocopium</taxon>
    </lineage>
</organism>
<accession>A0A9P1CA97</accession>
<gene>
    <name evidence="4" type="ORF">C1SCF055_LOCUS15626</name>
</gene>
<dbReference type="SUPFAM" id="SSF52540">
    <property type="entry name" value="P-loop containing nucleoside triphosphate hydrolases"/>
    <property type="match status" value="1"/>
</dbReference>
<keyword evidence="6" id="KW-0808">Transferase</keyword>
<dbReference type="Pfam" id="PF01121">
    <property type="entry name" value="CoaE"/>
    <property type="match status" value="1"/>
</dbReference>
<dbReference type="NCBIfam" id="TIGR00152">
    <property type="entry name" value="dephospho-CoA kinase"/>
    <property type="match status" value="1"/>
</dbReference>
<keyword evidence="3" id="KW-1133">Transmembrane helix</keyword>
<evidence type="ECO:0000313" key="5">
    <source>
        <dbReference type="EMBL" id="CAL1141832.1"/>
    </source>
</evidence>
<keyword evidence="3" id="KW-0812">Transmembrane</keyword>
<evidence type="ECO:0000256" key="2">
    <source>
        <dbReference type="ARBA" id="ARBA00022840"/>
    </source>
</evidence>
<dbReference type="PANTHER" id="PTHR10695">
    <property type="entry name" value="DEPHOSPHO-COA KINASE-RELATED"/>
    <property type="match status" value="1"/>
</dbReference>
<dbReference type="EMBL" id="CAMXCT030001269">
    <property type="protein sequence ID" value="CAL4775769.1"/>
    <property type="molecule type" value="Genomic_DNA"/>
</dbReference>
<dbReference type="GO" id="GO:0015937">
    <property type="term" value="P:coenzyme A biosynthetic process"/>
    <property type="evidence" value="ECO:0007669"/>
    <property type="project" value="InterPro"/>
</dbReference>
<evidence type="ECO:0000313" key="6">
    <source>
        <dbReference type="EMBL" id="CAL4775769.1"/>
    </source>
</evidence>
<reference evidence="4" key="1">
    <citation type="submission" date="2022-10" db="EMBL/GenBank/DDBJ databases">
        <authorList>
            <person name="Chen Y."/>
            <person name="Dougan E. K."/>
            <person name="Chan C."/>
            <person name="Rhodes N."/>
            <person name="Thang M."/>
        </authorList>
    </citation>
    <scope>NUCLEOTIDE SEQUENCE</scope>
</reference>
<dbReference type="CDD" id="cd02022">
    <property type="entry name" value="DPCK"/>
    <property type="match status" value="1"/>
</dbReference>
<reference evidence="5" key="2">
    <citation type="submission" date="2024-04" db="EMBL/GenBank/DDBJ databases">
        <authorList>
            <person name="Chen Y."/>
            <person name="Shah S."/>
            <person name="Dougan E. K."/>
            <person name="Thang M."/>
            <person name="Chan C."/>
        </authorList>
    </citation>
    <scope>NUCLEOTIDE SEQUENCE [LARGE SCALE GENOMIC DNA]</scope>
</reference>
<evidence type="ECO:0000256" key="1">
    <source>
        <dbReference type="ARBA" id="ARBA00022741"/>
    </source>
</evidence>
<keyword evidence="3" id="KW-0472">Membrane</keyword>
<evidence type="ECO:0000313" key="7">
    <source>
        <dbReference type="Proteomes" id="UP001152797"/>
    </source>
</evidence>
<dbReference type="Gene3D" id="3.40.50.300">
    <property type="entry name" value="P-loop containing nucleotide triphosphate hydrolases"/>
    <property type="match status" value="1"/>
</dbReference>
<dbReference type="InterPro" id="IPR027417">
    <property type="entry name" value="P-loop_NTPase"/>
</dbReference>
<dbReference type="HAMAP" id="MF_00376">
    <property type="entry name" value="Dephospho_CoA_kinase"/>
    <property type="match status" value="1"/>
</dbReference>
<feature type="transmembrane region" description="Helical" evidence="3">
    <location>
        <begin position="213"/>
        <end position="232"/>
    </location>
</feature>
<keyword evidence="2" id="KW-0067">ATP-binding</keyword>
<protein>
    <submittedName>
        <fullName evidence="6">Dephospho-CoA kinase</fullName>
    </submittedName>
</protein>
<dbReference type="GO" id="GO:0005524">
    <property type="term" value="F:ATP binding"/>
    <property type="evidence" value="ECO:0007669"/>
    <property type="project" value="UniProtKB-KW"/>
</dbReference>
<sequence length="236" mass="25882">MASISSDRVRRSRSLGDTLVVGLTGSIGMGKSTVSKWLQEMQVPLDDADATVHRLYAPGGEAVLPLKEAFGDEILSQEGGVDRGALSKLVVGEANAERLKHLEAIVHPLVEASRDHFISKARRQGEEKHCDVVMVVSAPAEQQRTRVLARNDMTPEKFTAILSKQVPDADKRRKADHIVDTGLTMEETKAQVMAFVKECREKVAAERDRDQRLQWLFLAAALAAGAAVAFGLQRMK</sequence>
<keyword evidence="6" id="KW-0418">Kinase</keyword>
<dbReference type="EMBL" id="CAMXCT020001269">
    <property type="protein sequence ID" value="CAL1141832.1"/>
    <property type="molecule type" value="Genomic_DNA"/>
</dbReference>
<evidence type="ECO:0000256" key="3">
    <source>
        <dbReference type="SAM" id="Phobius"/>
    </source>
</evidence>
<proteinExistence type="inferred from homology"/>
<dbReference type="PROSITE" id="PS51219">
    <property type="entry name" value="DPCK"/>
    <property type="match status" value="1"/>
</dbReference>
<dbReference type="AlphaFoldDB" id="A0A9P1CA97"/>
<keyword evidence="7" id="KW-1185">Reference proteome</keyword>
<dbReference type="Proteomes" id="UP001152797">
    <property type="component" value="Unassembled WGS sequence"/>
</dbReference>
<dbReference type="GO" id="GO:0004140">
    <property type="term" value="F:dephospho-CoA kinase activity"/>
    <property type="evidence" value="ECO:0007669"/>
    <property type="project" value="InterPro"/>
</dbReference>
<dbReference type="PANTHER" id="PTHR10695:SF46">
    <property type="entry name" value="BIFUNCTIONAL COENZYME A SYNTHASE-RELATED"/>
    <property type="match status" value="1"/>
</dbReference>
<evidence type="ECO:0000313" key="4">
    <source>
        <dbReference type="EMBL" id="CAI3988457.1"/>
    </source>
</evidence>
<keyword evidence="1" id="KW-0547">Nucleotide-binding</keyword>
<dbReference type="InterPro" id="IPR001977">
    <property type="entry name" value="Depp_CoAkinase"/>
</dbReference>
<dbReference type="EMBL" id="CAMXCT010001269">
    <property type="protein sequence ID" value="CAI3988457.1"/>
    <property type="molecule type" value="Genomic_DNA"/>
</dbReference>
<dbReference type="OrthoDB" id="247245at2759"/>